<organism evidence="6 7">
    <name type="scientific">Sanguibacter biliveldensis</name>
    <dbReference type="NCBI Taxonomy" id="3030830"/>
    <lineage>
        <taxon>Bacteria</taxon>
        <taxon>Bacillati</taxon>
        <taxon>Actinomycetota</taxon>
        <taxon>Actinomycetes</taxon>
        <taxon>Micrococcales</taxon>
        <taxon>Sanguibacteraceae</taxon>
        <taxon>Sanguibacter</taxon>
    </lineage>
</organism>
<dbReference type="Pfam" id="PF00440">
    <property type="entry name" value="TetR_N"/>
    <property type="match status" value="1"/>
</dbReference>
<keyword evidence="7" id="KW-1185">Reference proteome</keyword>
<dbReference type="Proteomes" id="UP001304340">
    <property type="component" value="Chromosome"/>
</dbReference>
<dbReference type="Gene3D" id="1.10.357.10">
    <property type="entry name" value="Tetracycline Repressor, domain 2"/>
    <property type="match status" value="1"/>
</dbReference>
<dbReference type="SUPFAM" id="SSF48498">
    <property type="entry name" value="Tetracyclin repressor-like, C-terminal domain"/>
    <property type="match status" value="1"/>
</dbReference>
<evidence type="ECO:0000256" key="1">
    <source>
        <dbReference type="ARBA" id="ARBA00023015"/>
    </source>
</evidence>
<sequence length="201" mass="22176">MQTNLGGRPQTPGLSEALLQAAERTMVSEGFEALTVDRLVTEVGTTRPTFYRRFPSTSALAFEVIWRRFGTGSPVDTGSLSDDLLTLQREDIAMFSTPLMQRNLPGLVRLVRSDPEIRSRYRSDFIEPRRANVRDLICSAADRGEIPSADVDFELVCDLLIGPLLARTLLPLEGALDDRLARMTVQTVMTQLGASPHGTKA</sequence>
<name>A0AAF0Z0Q2_9MICO</name>
<dbReference type="RefSeq" id="WP_319154612.1">
    <property type="nucleotide sequence ID" value="NZ_CP138359.1"/>
</dbReference>
<evidence type="ECO:0000313" key="7">
    <source>
        <dbReference type="Proteomes" id="UP001304340"/>
    </source>
</evidence>
<dbReference type="KEGG" id="sbil:SANBI_001997"/>
<dbReference type="InterPro" id="IPR011075">
    <property type="entry name" value="TetR_C"/>
</dbReference>
<feature type="DNA-binding region" description="H-T-H motif" evidence="4">
    <location>
        <begin position="35"/>
        <end position="54"/>
    </location>
</feature>
<keyword evidence="1" id="KW-0805">Transcription regulation</keyword>
<dbReference type="Gene3D" id="1.10.10.60">
    <property type="entry name" value="Homeodomain-like"/>
    <property type="match status" value="1"/>
</dbReference>
<proteinExistence type="predicted"/>
<dbReference type="InterPro" id="IPR050109">
    <property type="entry name" value="HTH-type_TetR-like_transc_reg"/>
</dbReference>
<dbReference type="GO" id="GO:0000976">
    <property type="term" value="F:transcription cis-regulatory region binding"/>
    <property type="evidence" value="ECO:0007669"/>
    <property type="project" value="TreeGrafter"/>
</dbReference>
<dbReference type="EMBL" id="CP138359">
    <property type="protein sequence ID" value="WPF80768.1"/>
    <property type="molecule type" value="Genomic_DNA"/>
</dbReference>
<dbReference type="GO" id="GO:0003700">
    <property type="term" value="F:DNA-binding transcription factor activity"/>
    <property type="evidence" value="ECO:0007669"/>
    <property type="project" value="TreeGrafter"/>
</dbReference>
<dbReference type="SUPFAM" id="SSF46689">
    <property type="entry name" value="Homeodomain-like"/>
    <property type="match status" value="1"/>
</dbReference>
<dbReference type="Pfam" id="PF16859">
    <property type="entry name" value="TetR_C_11"/>
    <property type="match status" value="1"/>
</dbReference>
<dbReference type="InterPro" id="IPR001647">
    <property type="entry name" value="HTH_TetR"/>
</dbReference>
<dbReference type="PANTHER" id="PTHR30055:SF148">
    <property type="entry name" value="TETR-FAMILY TRANSCRIPTIONAL REGULATOR"/>
    <property type="match status" value="1"/>
</dbReference>
<gene>
    <name evidence="6" type="ORF">SANBI_001997</name>
</gene>
<evidence type="ECO:0000259" key="5">
    <source>
        <dbReference type="PROSITE" id="PS50977"/>
    </source>
</evidence>
<evidence type="ECO:0000256" key="4">
    <source>
        <dbReference type="PROSITE-ProRule" id="PRU00335"/>
    </source>
</evidence>
<evidence type="ECO:0000256" key="3">
    <source>
        <dbReference type="ARBA" id="ARBA00023163"/>
    </source>
</evidence>
<dbReference type="PROSITE" id="PS50977">
    <property type="entry name" value="HTH_TETR_2"/>
    <property type="match status" value="1"/>
</dbReference>
<keyword evidence="3" id="KW-0804">Transcription</keyword>
<reference evidence="7" key="1">
    <citation type="submission" date="2023-11" db="EMBL/GenBank/DDBJ databases">
        <authorList>
            <person name="Helweg L.P."/>
            <person name="Kiel A."/>
            <person name="Hitz F."/>
            <person name="Ruckert-Reed C."/>
            <person name="Busche T."/>
            <person name="Kaltschmidt B."/>
            <person name="Kaltschmidt C."/>
        </authorList>
    </citation>
    <scope>NUCLEOTIDE SEQUENCE [LARGE SCALE GENOMIC DNA]</scope>
    <source>
        <strain evidence="7">4.1</strain>
    </source>
</reference>
<dbReference type="InterPro" id="IPR009057">
    <property type="entry name" value="Homeodomain-like_sf"/>
</dbReference>
<protein>
    <submittedName>
        <fullName evidence="6">TetR/AcrR family transcriptional regulator</fullName>
    </submittedName>
</protein>
<dbReference type="InterPro" id="IPR036271">
    <property type="entry name" value="Tet_transcr_reg_TetR-rel_C_sf"/>
</dbReference>
<keyword evidence="2 4" id="KW-0238">DNA-binding</keyword>
<dbReference type="PANTHER" id="PTHR30055">
    <property type="entry name" value="HTH-TYPE TRANSCRIPTIONAL REGULATOR RUTR"/>
    <property type="match status" value="1"/>
</dbReference>
<dbReference type="AlphaFoldDB" id="A0AAF0Z0Q2"/>
<feature type="domain" description="HTH tetR-type" evidence="5">
    <location>
        <begin position="12"/>
        <end position="72"/>
    </location>
</feature>
<evidence type="ECO:0000256" key="2">
    <source>
        <dbReference type="ARBA" id="ARBA00023125"/>
    </source>
</evidence>
<evidence type="ECO:0000313" key="6">
    <source>
        <dbReference type="EMBL" id="WPF80768.1"/>
    </source>
</evidence>
<accession>A0AAF0Z0Q2</accession>